<reference evidence="8 9" key="1">
    <citation type="submission" date="2018-08" db="EMBL/GenBank/DDBJ databases">
        <title>A genome reference for cultivated species of the human gut microbiota.</title>
        <authorList>
            <person name="Zou Y."/>
            <person name="Xue W."/>
            <person name="Luo G."/>
        </authorList>
    </citation>
    <scope>NUCLEOTIDE SEQUENCE [LARGE SCALE GENOMIC DNA]</scope>
    <source>
        <strain evidence="8 9">AF28-26</strain>
    </source>
</reference>
<evidence type="ECO:0000256" key="4">
    <source>
        <dbReference type="ARBA" id="ARBA00022917"/>
    </source>
</evidence>
<organism evidence="8 9">
    <name type="scientific">[Clostridium] leptum</name>
    <dbReference type="NCBI Taxonomy" id="1535"/>
    <lineage>
        <taxon>Bacteria</taxon>
        <taxon>Bacillati</taxon>
        <taxon>Bacillota</taxon>
        <taxon>Clostridia</taxon>
        <taxon>Eubacteriales</taxon>
        <taxon>Oscillospiraceae</taxon>
        <taxon>Oscillospiraceae incertae sedis</taxon>
    </lineage>
</organism>
<comment type="subcellular location">
    <subcellularLocation>
        <location evidence="1 5">Cytoplasm</location>
    </subcellularLocation>
</comment>
<feature type="domain" description="Ribosome recycling factor" evidence="7">
    <location>
        <begin position="20"/>
        <end position="182"/>
    </location>
</feature>
<dbReference type="NCBIfam" id="TIGR00496">
    <property type="entry name" value="frr"/>
    <property type="match status" value="1"/>
</dbReference>
<dbReference type="Gene3D" id="1.10.132.20">
    <property type="entry name" value="Ribosome-recycling factor"/>
    <property type="match status" value="1"/>
</dbReference>
<comment type="similarity">
    <text evidence="2 5">Belongs to the RRF family.</text>
</comment>
<dbReference type="PANTHER" id="PTHR20982">
    <property type="entry name" value="RIBOSOME RECYCLING FACTOR"/>
    <property type="match status" value="1"/>
</dbReference>
<dbReference type="FunFam" id="3.30.1360.40:FF:000001">
    <property type="entry name" value="Ribosome-recycling factor"/>
    <property type="match status" value="1"/>
</dbReference>
<comment type="function">
    <text evidence="5">Responsible for the release of ribosomes from messenger RNA at the termination of protein biosynthesis. May increase the efficiency of translation by recycling ribosomes from one round of translation to another.</text>
</comment>
<comment type="caution">
    <text evidence="8">The sequence shown here is derived from an EMBL/GenBank/DDBJ whole genome shotgun (WGS) entry which is preliminary data.</text>
</comment>
<dbReference type="PANTHER" id="PTHR20982:SF3">
    <property type="entry name" value="MITOCHONDRIAL RIBOSOME RECYCLING FACTOR PSEUDO 1"/>
    <property type="match status" value="1"/>
</dbReference>
<dbReference type="GO" id="GO:0043023">
    <property type="term" value="F:ribosomal large subunit binding"/>
    <property type="evidence" value="ECO:0007669"/>
    <property type="project" value="TreeGrafter"/>
</dbReference>
<dbReference type="HAMAP" id="MF_00040">
    <property type="entry name" value="RRF"/>
    <property type="match status" value="1"/>
</dbReference>
<proteinExistence type="inferred from homology"/>
<dbReference type="Gene3D" id="3.30.1360.40">
    <property type="match status" value="1"/>
</dbReference>
<protein>
    <recommendedName>
        <fullName evidence="5">Ribosome-recycling factor</fullName>
        <shortName evidence="5">RRF</shortName>
    </recommendedName>
    <alternativeName>
        <fullName evidence="5">Ribosome-releasing factor</fullName>
    </alternativeName>
</protein>
<dbReference type="GO" id="GO:0005737">
    <property type="term" value="C:cytoplasm"/>
    <property type="evidence" value="ECO:0007669"/>
    <property type="project" value="UniProtKB-SubCell"/>
</dbReference>
<dbReference type="CDD" id="cd00520">
    <property type="entry name" value="RRF"/>
    <property type="match status" value="1"/>
</dbReference>
<sequence>MKQVFENADKKMNKTINALTSEFAGIRAGRANPAVLDKIMVDYYGSPTAINQLAAISVTEARTLTISPWDQSVVRAVEKAIQSSDLGINPQTDGKVIRLIFPPLTEDRRRDIVKDIKKMEEEAKVAIRSIRRDSMDKLKALKKNGEITEDDLKDAEKKMQNQTDKFIKEIESISQVKEKEIMEI</sequence>
<dbReference type="AlphaFoldDB" id="A0A412AX96"/>
<evidence type="ECO:0000256" key="5">
    <source>
        <dbReference type="HAMAP-Rule" id="MF_00040"/>
    </source>
</evidence>
<dbReference type="FunFam" id="1.10.132.20:FF:000001">
    <property type="entry name" value="Ribosome-recycling factor"/>
    <property type="match status" value="1"/>
</dbReference>
<evidence type="ECO:0000313" key="9">
    <source>
        <dbReference type="Proteomes" id="UP000284751"/>
    </source>
</evidence>
<keyword evidence="4 5" id="KW-0648">Protein biosynthesis</keyword>
<dbReference type="Proteomes" id="UP000284751">
    <property type="component" value="Unassembled WGS sequence"/>
</dbReference>
<dbReference type="EMBL" id="QRTC01000026">
    <property type="protein sequence ID" value="RGQ40553.1"/>
    <property type="molecule type" value="Genomic_DNA"/>
</dbReference>
<dbReference type="InterPro" id="IPR036191">
    <property type="entry name" value="RRF_sf"/>
</dbReference>
<keyword evidence="3 5" id="KW-0963">Cytoplasm</keyword>
<evidence type="ECO:0000256" key="2">
    <source>
        <dbReference type="ARBA" id="ARBA00005912"/>
    </source>
</evidence>
<dbReference type="GO" id="GO:0006415">
    <property type="term" value="P:translational termination"/>
    <property type="evidence" value="ECO:0007669"/>
    <property type="project" value="UniProtKB-UniRule"/>
</dbReference>
<dbReference type="InterPro" id="IPR002661">
    <property type="entry name" value="Ribosome_recyc_fac"/>
</dbReference>
<gene>
    <name evidence="5" type="primary">frr</name>
    <name evidence="8" type="ORF">DWY99_07650</name>
</gene>
<feature type="coiled-coil region" evidence="6">
    <location>
        <begin position="138"/>
        <end position="165"/>
    </location>
</feature>
<evidence type="ECO:0000313" key="8">
    <source>
        <dbReference type="EMBL" id="RGQ40553.1"/>
    </source>
</evidence>
<evidence type="ECO:0000256" key="3">
    <source>
        <dbReference type="ARBA" id="ARBA00022490"/>
    </source>
</evidence>
<evidence type="ECO:0000256" key="1">
    <source>
        <dbReference type="ARBA" id="ARBA00004496"/>
    </source>
</evidence>
<name>A0A412AX96_9FIRM</name>
<evidence type="ECO:0000256" key="6">
    <source>
        <dbReference type="SAM" id="Coils"/>
    </source>
</evidence>
<dbReference type="InterPro" id="IPR023584">
    <property type="entry name" value="Ribosome_recyc_fac_dom"/>
</dbReference>
<accession>A0A412AX96</accession>
<dbReference type="Pfam" id="PF01765">
    <property type="entry name" value="RRF"/>
    <property type="match status" value="1"/>
</dbReference>
<keyword evidence="6" id="KW-0175">Coiled coil</keyword>
<dbReference type="SUPFAM" id="SSF55194">
    <property type="entry name" value="Ribosome recycling factor, RRF"/>
    <property type="match status" value="1"/>
</dbReference>
<evidence type="ECO:0000259" key="7">
    <source>
        <dbReference type="Pfam" id="PF01765"/>
    </source>
</evidence>